<comment type="caution">
    <text evidence="1">The sequence shown here is derived from an EMBL/GenBank/DDBJ whole genome shotgun (WGS) entry which is preliminary data.</text>
</comment>
<evidence type="ECO:0000313" key="2">
    <source>
        <dbReference type="Proteomes" id="UP000237000"/>
    </source>
</evidence>
<name>A0A2P5FS64_TREOI</name>
<evidence type="ECO:0008006" key="3">
    <source>
        <dbReference type="Google" id="ProtNLM"/>
    </source>
</evidence>
<organism evidence="1 2">
    <name type="scientific">Trema orientale</name>
    <name type="common">Charcoal tree</name>
    <name type="synonym">Celtis orientalis</name>
    <dbReference type="NCBI Taxonomy" id="63057"/>
    <lineage>
        <taxon>Eukaryota</taxon>
        <taxon>Viridiplantae</taxon>
        <taxon>Streptophyta</taxon>
        <taxon>Embryophyta</taxon>
        <taxon>Tracheophyta</taxon>
        <taxon>Spermatophyta</taxon>
        <taxon>Magnoliopsida</taxon>
        <taxon>eudicotyledons</taxon>
        <taxon>Gunneridae</taxon>
        <taxon>Pentapetalae</taxon>
        <taxon>rosids</taxon>
        <taxon>fabids</taxon>
        <taxon>Rosales</taxon>
        <taxon>Cannabaceae</taxon>
        <taxon>Trema</taxon>
    </lineage>
</organism>
<keyword evidence="2" id="KW-1185">Reference proteome</keyword>
<gene>
    <name evidence="1" type="ORF">TorRG33x02_037220</name>
</gene>
<protein>
    <recommendedName>
        <fullName evidence="3">Reverse transcriptase zinc-binding domain-containing protein</fullName>
    </recommendedName>
</protein>
<dbReference type="Proteomes" id="UP000237000">
    <property type="component" value="Unassembled WGS sequence"/>
</dbReference>
<accession>A0A2P5FS64</accession>
<evidence type="ECO:0000313" key="1">
    <source>
        <dbReference type="EMBL" id="POO00648.1"/>
    </source>
</evidence>
<sequence>MKVNPECARCGLPETLAHALFTCAFSKKQASPTTTPPPSSSLAVPPHIHAAFINIDNDLFDFVLGSHFFPSLL</sequence>
<dbReference type="InParanoid" id="A0A2P5FS64"/>
<dbReference type="EMBL" id="JXTC01000012">
    <property type="protein sequence ID" value="POO00648.1"/>
    <property type="molecule type" value="Genomic_DNA"/>
</dbReference>
<reference evidence="2" key="1">
    <citation type="submission" date="2016-06" db="EMBL/GenBank/DDBJ databases">
        <title>Parallel loss of symbiosis genes in relatives of nitrogen-fixing non-legume Parasponia.</title>
        <authorList>
            <person name="Van Velzen R."/>
            <person name="Holmer R."/>
            <person name="Bu F."/>
            <person name="Rutten L."/>
            <person name="Van Zeijl A."/>
            <person name="Liu W."/>
            <person name="Santuari L."/>
            <person name="Cao Q."/>
            <person name="Sharma T."/>
            <person name="Shen D."/>
            <person name="Roswanjaya Y."/>
            <person name="Wardhani T."/>
            <person name="Kalhor M.S."/>
            <person name="Jansen J."/>
            <person name="Van den Hoogen J."/>
            <person name="Gungor B."/>
            <person name="Hartog M."/>
            <person name="Hontelez J."/>
            <person name="Verver J."/>
            <person name="Yang W.-C."/>
            <person name="Schijlen E."/>
            <person name="Repin R."/>
            <person name="Schilthuizen M."/>
            <person name="Schranz E."/>
            <person name="Heidstra R."/>
            <person name="Miyata K."/>
            <person name="Fedorova E."/>
            <person name="Kohlen W."/>
            <person name="Bisseling T."/>
            <person name="Smit S."/>
            <person name="Geurts R."/>
        </authorList>
    </citation>
    <scope>NUCLEOTIDE SEQUENCE [LARGE SCALE GENOMIC DNA]</scope>
    <source>
        <strain evidence="2">cv. RG33-2</strain>
    </source>
</reference>
<dbReference type="AlphaFoldDB" id="A0A2P5FS64"/>
<proteinExistence type="predicted"/>